<organism evidence="3 4">
    <name type="scientific">Nocardioides humilatus</name>
    <dbReference type="NCBI Taxonomy" id="2607660"/>
    <lineage>
        <taxon>Bacteria</taxon>
        <taxon>Bacillati</taxon>
        <taxon>Actinomycetota</taxon>
        <taxon>Actinomycetes</taxon>
        <taxon>Propionibacteriales</taxon>
        <taxon>Nocardioidaceae</taxon>
        <taxon>Nocardioides</taxon>
    </lineage>
</organism>
<keyword evidence="1 2" id="KW-0732">Signal</keyword>
<dbReference type="GO" id="GO:0005576">
    <property type="term" value="C:extracellular region"/>
    <property type="evidence" value="ECO:0007669"/>
    <property type="project" value="InterPro"/>
</dbReference>
<protein>
    <submittedName>
        <fullName evidence="3">Uncharacterized protein</fullName>
    </submittedName>
</protein>
<dbReference type="Gene3D" id="1.10.10.2400">
    <property type="entry name" value="Lepidopteran low molecular weight (30 kD) lipoprotein, N-terminal domain"/>
    <property type="match status" value="1"/>
</dbReference>
<feature type="non-terminal residue" evidence="3">
    <location>
        <position position="1"/>
    </location>
</feature>
<gene>
    <name evidence="3" type="ORF">F0U44_22035</name>
</gene>
<evidence type="ECO:0000256" key="1">
    <source>
        <dbReference type="ARBA" id="ARBA00022729"/>
    </source>
</evidence>
<dbReference type="AlphaFoldDB" id="A0A5B1L484"/>
<dbReference type="Pfam" id="PF03260">
    <property type="entry name" value="Lipoprotein_11"/>
    <property type="match status" value="1"/>
</dbReference>
<reference evidence="3 4" key="1">
    <citation type="submission" date="2019-09" db="EMBL/GenBank/DDBJ databases">
        <title>Nocardioides panacisoli sp. nov., isolated from the soil of a ginseng field.</title>
        <authorList>
            <person name="Cho C."/>
        </authorList>
    </citation>
    <scope>NUCLEOTIDE SEQUENCE [LARGE SCALE GENOMIC DNA]</scope>
    <source>
        <strain evidence="3 4">BN130099</strain>
    </source>
</reference>
<feature type="chain" id="PRO_5022690252" evidence="2">
    <location>
        <begin position="26"/>
        <end position="265"/>
    </location>
</feature>
<dbReference type="InterPro" id="IPR042046">
    <property type="entry name" value="Lipoprotein_11_N"/>
</dbReference>
<comment type="caution">
    <text evidence="3">The sequence shown here is derived from an EMBL/GenBank/DDBJ whole genome shotgun (WGS) entry which is preliminary data.</text>
</comment>
<dbReference type="Gene3D" id="2.80.10.50">
    <property type="match status" value="1"/>
</dbReference>
<evidence type="ECO:0000313" key="4">
    <source>
        <dbReference type="Proteomes" id="UP000325003"/>
    </source>
</evidence>
<proteinExistence type="predicted"/>
<feature type="signal peptide" evidence="2">
    <location>
        <begin position="1"/>
        <end position="25"/>
    </location>
</feature>
<accession>A0A5B1L484</accession>
<dbReference type="Proteomes" id="UP000325003">
    <property type="component" value="Unassembled WGS sequence"/>
</dbReference>
<dbReference type="EMBL" id="VUJV01000012">
    <property type="protein sequence ID" value="KAA1415246.1"/>
    <property type="molecule type" value="Genomic_DNA"/>
</dbReference>
<dbReference type="InterPro" id="IPR004943">
    <property type="entry name" value="Lipoprotein_11"/>
</dbReference>
<keyword evidence="4" id="KW-1185">Reference proteome</keyword>
<evidence type="ECO:0000256" key="2">
    <source>
        <dbReference type="SAM" id="SignalP"/>
    </source>
</evidence>
<reference evidence="3 4" key="2">
    <citation type="submission" date="2019-09" db="EMBL/GenBank/DDBJ databases">
        <authorList>
            <person name="Jin C."/>
        </authorList>
    </citation>
    <scope>NUCLEOTIDE SEQUENCE [LARGE SCALE GENOMIC DNA]</scope>
    <source>
        <strain evidence="3 4">BN130099</strain>
    </source>
</reference>
<name>A0A5B1L484_9ACTN</name>
<sequence length="265" mass="30775">PFKDNHCAKMRLTLFAFVLAVCALASNATLAPRTDDVLAEQLYMSVVIGEYETAIAKCSEYLKEKKGEVIKEAVKRLIENGKRNTMDFAYQLWTKDGKEIVKSYFPIQFRVIFTEQTVKLINKRDHHALKLIDQQNHNKIAFGDSKDKTSKKVSWKFTPVLENNRVYFKIMSTEDKQYLKLDNTKGSSDDRIIYGDSTADTFKHHWYLEPSMYESDVMFFVYNREYNSVMTLDEDMAANEDREALGHSGEVSGYPQLFAWYIVPY</sequence>
<evidence type="ECO:0000313" key="3">
    <source>
        <dbReference type="EMBL" id="KAA1415246.1"/>
    </source>
</evidence>